<protein>
    <recommendedName>
        <fullName evidence="4">Transmembrane protein</fullName>
    </recommendedName>
</protein>
<dbReference type="PANTHER" id="PTHR42305:SF1">
    <property type="entry name" value="MEMBRANE PROTEIN RV1733C-RELATED"/>
    <property type="match status" value="1"/>
</dbReference>
<dbReference type="STRING" id="84724.SAMN04488564_102241"/>
<dbReference type="InterPro" id="IPR039708">
    <property type="entry name" value="MT1774/Rv1733c-like"/>
</dbReference>
<dbReference type="OrthoDB" id="3637369at2"/>
<keyword evidence="3" id="KW-1185">Reference proteome</keyword>
<dbReference type="RefSeq" id="WP_093588810.1">
    <property type="nucleotide sequence ID" value="NZ_FOYL01000002.1"/>
</dbReference>
<sequence length="197" mass="21072">MTANAMSRLVRRAFPGRNPLATFGDRFEGGVLALGVVVVLLAVPVSGAVGSEIYAKHVSRVAAEQKSRTQVDAVLVENAPTMDGAASSEALIETTDAVATWRAPDGLERKGVVRAPYGAAAGTTLRVWVDLGGEPTEPPMTNQGAAFNAILSALLLWGLIAGAMALLFGLVRFVCMRVRLRWWQLEWELTAPDWTGR</sequence>
<name>A0A1I6DCE9_9PSEU</name>
<keyword evidence="1" id="KW-1133">Transmembrane helix</keyword>
<feature type="transmembrane region" description="Helical" evidence="1">
    <location>
        <begin position="145"/>
        <end position="171"/>
    </location>
</feature>
<dbReference type="PANTHER" id="PTHR42305">
    <property type="entry name" value="MEMBRANE PROTEIN RV1733C-RELATED"/>
    <property type="match status" value="1"/>
</dbReference>
<proteinExistence type="predicted"/>
<evidence type="ECO:0000313" key="2">
    <source>
        <dbReference type="EMBL" id="SFR03068.1"/>
    </source>
</evidence>
<organism evidence="2 3">
    <name type="scientific">Lentzea waywayandensis</name>
    <dbReference type="NCBI Taxonomy" id="84724"/>
    <lineage>
        <taxon>Bacteria</taxon>
        <taxon>Bacillati</taxon>
        <taxon>Actinomycetota</taxon>
        <taxon>Actinomycetes</taxon>
        <taxon>Pseudonocardiales</taxon>
        <taxon>Pseudonocardiaceae</taxon>
        <taxon>Lentzea</taxon>
    </lineage>
</organism>
<evidence type="ECO:0000256" key="1">
    <source>
        <dbReference type="SAM" id="Phobius"/>
    </source>
</evidence>
<keyword evidence="1" id="KW-0812">Transmembrane</keyword>
<evidence type="ECO:0008006" key="4">
    <source>
        <dbReference type="Google" id="ProtNLM"/>
    </source>
</evidence>
<keyword evidence="1" id="KW-0472">Membrane</keyword>
<dbReference type="EMBL" id="FOYL01000002">
    <property type="protein sequence ID" value="SFR03068.1"/>
    <property type="molecule type" value="Genomic_DNA"/>
</dbReference>
<evidence type="ECO:0000313" key="3">
    <source>
        <dbReference type="Proteomes" id="UP000198583"/>
    </source>
</evidence>
<gene>
    <name evidence="2" type="ORF">SAMN04488564_102241</name>
</gene>
<dbReference type="AlphaFoldDB" id="A0A1I6DCE9"/>
<accession>A0A1I6DCE9</accession>
<dbReference type="Proteomes" id="UP000198583">
    <property type="component" value="Unassembled WGS sequence"/>
</dbReference>
<reference evidence="3" key="1">
    <citation type="submission" date="2016-10" db="EMBL/GenBank/DDBJ databases">
        <authorList>
            <person name="Varghese N."/>
            <person name="Submissions S."/>
        </authorList>
    </citation>
    <scope>NUCLEOTIDE SEQUENCE [LARGE SCALE GENOMIC DNA]</scope>
    <source>
        <strain evidence="3">DSM 44232</strain>
    </source>
</reference>